<feature type="signal peptide" evidence="22">
    <location>
        <begin position="1"/>
        <end position="21"/>
    </location>
</feature>
<dbReference type="GO" id="GO:0010855">
    <property type="term" value="F:adenylate cyclase inhibitor activity"/>
    <property type="evidence" value="ECO:0007669"/>
    <property type="project" value="TreeGrafter"/>
</dbReference>
<comment type="similarity">
    <text evidence="4">Belongs to the G-protein coupled receptor 2 family. Adhesion G-protein coupled receptor (ADGR) subfamily.</text>
</comment>
<dbReference type="FunFam" id="2.60.40.2030:FF:000031">
    <property type="entry name" value="Adhesion G protein-coupled receptor V1"/>
    <property type="match status" value="1"/>
</dbReference>
<reference evidence="24" key="1">
    <citation type="submission" date="2020-10" db="EMBL/GenBank/DDBJ databases">
        <title>Feather gene expression reveals the developmental basis of iridescence in African starlings.</title>
        <authorList>
            <person name="Rubenstein D.R."/>
        </authorList>
    </citation>
    <scope>NUCLEOTIDE SEQUENCE</scope>
    <source>
        <strain evidence="24">SS15</strain>
        <tissue evidence="24">Liver</tissue>
    </source>
</reference>
<dbReference type="SMART" id="SM00237">
    <property type="entry name" value="Calx_beta"/>
    <property type="match status" value="22"/>
</dbReference>
<feature type="transmembrane region" description="Helical" evidence="21">
    <location>
        <begin position="5866"/>
        <end position="5887"/>
    </location>
</feature>
<dbReference type="FunFam" id="2.60.40.2030:FF:000014">
    <property type="entry name" value="Adhesion G-protein coupled receptor V1"/>
    <property type="match status" value="1"/>
</dbReference>
<keyword evidence="8" id="KW-0677">Repeat</keyword>
<dbReference type="FunFam" id="2.60.40.2030:FF:000017">
    <property type="entry name" value="Adhesion G protein-coupled receptor V1"/>
    <property type="match status" value="5"/>
</dbReference>
<dbReference type="PROSITE" id="PS50221">
    <property type="entry name" value="GAIN_B"/>
    <property type="match status" value="1"/>
</dbReference>
<evidence type="ECO:0000259" key="23">
    <source>
        <dbReference type="PROSITE" id="PS50221"/>
    </source>
</evidence>
<dbReference type="InterPro" id="IPR000203">
    <property type="entry name" value="GPS"/>
</dbReference>
<keyword evidence="13 21" id="KW-0472">Membrane</keyword>
<evidence type="ECO:0000313" key="26">
    <source>
        <dbReference type="Proteomes" id="UP000618051"/>
    </source>
</evidence>
<organism evidence="24">
    <name type="scientific">Lamprotornis superbus</name>
    <dbReference type="NCBI Taxonomy" id="245042"/>
    <lineage>
        <taxon>Eukaryota</taxon>
        <taxon>Metazoa</taxon>
        <taxon>Chordata</taxon>
        <taxon>Craniata</taxon>
        <taxon>Vertebrata</taxon>
        <taxon>Euteleostomi</taxon>
        <taxon>Archelosauria</taxon>
        <taxon>Archosauria</taxon>
        <taxon>Dinosauria</taxon>
        <taxon>Saurischia</taxon>
        <taxon>Theropoda</taxon>
        <taxon>Coelurosauria</taxon>
        <taxon>Aves</taxon>
        <taxon>Neognathae</taxon>
        <taxon>Neoaves</taxon>
        <taxon>Telluraves</taxon>
        <taxon>Australaves</taxon>
        <taxon>Passeriformes</taxon>
        <taxon>Sturnidae</taxon>
        <taxon>Lamprotornis</taxon>
    </lineage>
</organism>
<dbReference type="FunFam" id="2.60.40.2030:FF:000020">
    <property type="entry name" value="Adhesion G protein-coupled receptor V1"/>
    <property type="match status" value="1"/>
</dbReference>
<dbReference type="GO" id="GO:0016787">
    <property type="term" value="F:hydrolase activity"/>
    <property type="evidence" value="ECO:0007669"/>
    <property type="project" value="UniProtKB-KW"/>
</dbReference>
<dbReference type="FunFam" id="2.60.40.2030:FF:000013">
    <property type="entry name" value="Adhesion G-protein coupled receptor V1"/>
    <property type="match status" value="1"/>
</dbReference>
<name>A0A835NHG7_9PASS</name>
<dbReference type="GO" id="GO:0060171">
    <property type="term" value="C:stereocilium membrane"/>
    <property type="evidence" value="ECO:0007669"/>
    <property type="project" value="UniProtKB-SubCell"/>
</dbReference>
<dbReference type="GO" id="GO:0001965">
    <property type="term" value="F:G-protein alpha-subunit binding"/>
    <property type="evidence" value="ECO:0007669"/>
    <property type="project" value="TreeGrafter"/>
</dbReference>
<evidence type="ECO:0000256" key="9">
    <source>
        <dbReference type="ARBA" id="ARBA00022801"/>
    </source>
</evidence>
<accession>A0A835NHG7</accession>
<feature type="transmembrane region" description="Helical" evidence="21">
    <location>
        <begin position="5801"/>
        <end position="5822"/>
    </location>
</feature>
<evidence type="ECO:0000256" key="20">
    <source>
        <dbReference type="ARBA" id="ARBA00083929"/>
    </source>
</evidence>
<keyword evidence="15" id="KW-0675">Receptor</keyword>
<evidence type="ECO:0000256" key="14">
    <source>
        <dbReference type="ARBA" id="ARBA00023157"/>
    </source>
</evidence>
<gene>
    <name evidence="25" type="ORF">IHE44_0011124</name>
    <name evidence="24" type="ORF">IHE44_005754</name>
</gene>
<dbReference type="FunFam" id="2.60.40.2030:FF:000023">
    <property type="entry name" value="Adhesion G protein-coupled receptor V1"/>
    <property type="match status" value="2"/>
</dbReference>
<dbReference type="GO" id="GO:0007601">
    <property type="term" value="P:visual perception"/>
    <property type="evidence" value="ECO:0007669"/>
    <property type="project" value="TreeGrafter"/>
</dbReference>
<keyword evidence="5" id="KW-1003">Cell membrane</keyword>
<evidence type="ECO:0000256" key="11">
    <source>
        <dbReference type="ARBA" id="ARBA00022989"/>
    </source>
</evidence>
<dbReference type="InterPro" id="IPR057244">
    <property type="entry name" value="GAIN_B"/>
</dbReference>
<evidence type="ECO:0000256" key="7">
    <source>
        <dbReference type="ARBA" id="ARBA00022729"/>
    </source>
</evidence>
<evidence type="ECO:0000256" key="2">
    <source>
        <dbReference type="ARBA" id="ARBA00004437"/>
    </source>
</evidence>
<dbReference type="FunFam" id="2.60.40.2030:FF:000048">
    <property type="entry name" value="Adhesion G-protein coupled receptor V1"/>
    <property type="match status" value="1"/>
</dbReference>
<dbReference type="InterPro" id="IPR003644">
    <property type="entry name" value="Calx_beta"/>
</dbReference>
<evidence type="ECO:0000256" key="8">
    <source>
        <dbReference type="ARBA" id="ARBA00022737"/>
    </source>
</evidence>
<dbReference type="InterPro" id="IPR038081">
    <property type="entry name" value="CalX-like_sf"/>
</dbReference>
<keyword evidence="12" id="KW-0297">G-protein coupled receptor</keyword>
<keyword evidence="10" id="KW-0106">Calcium</keyword>
<keyword evidence="7 22" id="KW-0732">Signal</keyword>
<dbReference type="PANTHER" id="PTHR46682:SF1">
    <property type="entry name" value="ADHESION G-PROTEIN COUPLED RECEPTOR V1"/>
    <property type="match status" value="1"/>
</dbReference>
<keyword evidence="6 21" id="KW-0812">Transmembrane</keyword>
<evidence type="ECO:0000313" key="25">
    <source>
        <dbReference type="EMBL" id="KAI1239699.1"/>
    </source>
</evidence>
<dbReference type="PROSITE" id="PS50912">
    <property type="entry name" value="EAR"/>
    <property type="match status" value="4"/>
</dbReference>
<evidence type="ECO:0000256" key="16">
    <source>
        <dbReference type="ARBA" id="ARBA00023224"/>
    </source>
</evidence>
<feature type="domain" description="GAIN-B" evidence="23">
    <location>
        <begin position="5637"/>
        <end position="5796"/>
    </location>
</feature>
<keyword evidence="9" id="KW-0378">Hydrolase</keyword>
<dbReference type="EMBL" id="JADDUC010000214">
    <property type="protein sequence ID" value="KAG0115557.1"/>
    <property type="molecule type" value="Genomic_DNA"/>
</dbReference>
<evidence type="ECO:0000256" key="21">
    <source>
        <dbReference type="SAM" id="Phobius"/>
    </source>
</evidence>
<evidence type="ECO:0000256" key="4">
    <source>
        <dbReference type="ARBA" id="ARBA00007343"/>
    </source>
</evidence>
<dbReference type="InterPro" id="IPR013320">
    <property type="entry name" value="ConA-like_dom_sf"/>
</dbReference>
<keyword evidence="26" id="KW-1185">Reference proteome</keyword>
<evidence type="ECO:0000256" key="15">
    <source>
        <dbReference type="ARBA" id="ARBA00023170"/>
    </source>
</evidence>
<evidence type="ECO:0000256" key="3">
    <source>
        <dbReference type="ARBA" id="ARBA00004651"/>
    </source>
</evidence>
<dbReference type="GO" id="GO:0004930">
    <property type="term" value="F:G protein-coupled receptor activity"/>
    <property type="evidence" value="ECO:0007669"/>
    <property type="project" value="UniProtKB-KW"/>
</dbReference>
<dbReference type="Gene3D" id="2.60.220.50">
    <property type="match status" value="1"/>
</dbReference>
<evidence type="ECO:0000256" key="17">
    <source>
        <dbReference type="ARBA" id="ARBA00023273"/>
    </source>
</evidence>
<dbReference type="FunFam" id="2.60.40.2030:FF:000009">
    <property type="entry name" value="adhesion G-protein coupled receptor V1"/>
    <property type="match status" value="1"/>
</dbReference>
<dbReference type="FunFam" id="2.60.40.2030:FF:000007">
    <property type="entry name" value="Adhesion G-protein coupled receptor V1"/>
    <property type="match status" value="4"/>
</dbReference>
<dbReference type="FunFam" id="2.60.40.2030:FF:000021">
    <property type="entry name" value="Adhesion G protein-coupled receptor V1"/>
    <property type="match status" value="1"/>
</dbReference>
<evidence type="ECO:0000256" key="1">
    <source>
        <dbReference type="ARBA" id="ARBA00004289"/>
    </source>
</evidence>
<evidence type="ECO:0000256" key="13">
    <source>
        <dbReference type="ARBA" id="ARBA00023136"/>
    </source>
</evidence>
<dbReference type="InterPro" id="IPR009039">
    <property type="entry name" value="EAR"/>
</dbReference>
<dbReference type="GO" id="GO:0005737">
    <property type="term" value="C:cytoplasm"/>
    <property type="evidence" value="ECO:0007669"/>
    <property type="project" value="TreeGrafter"/>
</dbReference>
<comment type="caution">
    <text evidence="24">The sequence shown here is derived from an EMBL/GenBank/DDBJ whole genome shotgun (WGS) entry which is preliminary data.</text>
</comment>
<protein>
    <recommendedName>
        <fullName evidence="18">Adhesion G-protein coupled receptor V1</fullName>
    </recommendedName>
    <alternativeName>
        <fullName evidence="20">G-protein coupled receptor 98</fullName>
    </alternativeName>
    <alternativeName>
        <fullName evidence="19">Very large G-protein coupled receptor 1</fullName>
    </alternativeName>
</protein>
<evidence type="ECO:0000256" key="19">
    <source>
        <dbReference type="ARBA" id="ARBA00078072"/>
    </source>
</evidence>
<dbReference type="FunFam" id="2.60.40.2030:FF:000046">
    <property type="entry name" value="Adhesion G protein-coupled receptor V1"/>
    <property type="match status" value="1"/>
</dbReference>
<proteinExistence type="inferred from homology"/>
<feature type="chain" id="PRO_5032886249" description="Adhesion G-protein coupled receptor V1" evidence="22">
    <location>
        <begin position="22"/>
        <end position="5892"/>
    </location>
</feature>
<dbReference type="InterPro" id="IPR026919">
    <property type="entry name" value="ADGRV1"/>
</dbReference>
<keyword evidence="11 21" id="KW-1133">Transmembrane helix</keyword>
<dbReference type="PANTHER" id="PTHR46682">
    <property type="entry name" value="ADHESION G-PROTEIN COUPLED RECEPTOR V1"/>
    <property type="match status" value="1"/>
</dbReference>
<keyword evidence="16" id="KW-0807">Transducer</keyword>
<evidence type="ECO:0000256" key="5">
    <source>
        <dbReference type="ARBA" id="ARBA00022475"/>
    </source>
</evidence>
<comment type="subcellular location">
    <subcellularLocation>
        <location evidence="3">Cell membrane</location>
        <topology evidence="3">Multi-pass membrane protein</topology>
    </subcellularLocation>
    <subcellularLocation>
        <location evidence="1">Cell projection</location>
        <location evidence="1">Stereocilium membrane</location>
    </subcellularLocation>
    <subcellularLocation>
        <location evidence="2">Photoreceptor inner segment</location>
    </subcellularLocation>
</comment>
<dbReference type="SMART" id="SM00303">
    <property type="entry name" value="GPS"/>
    <property type="match status" value="1"/>
</dbReference>
<dbReference type="SUPFAM" id="SSF49899">
    <property type="entry name" value="Concanavalin A-like lectins/glucanases"/>
    <property type="match status" value="1"/>
</dbReference>
<dbReference type="Pfam" id="PF13385">
    <property type="entry name" value="Laminin_G_3"/>
    <property type="match status" value="1"/>
</dbReference>
<dbReference type="OrthoDB" id="2324346at2759"/>
<dbReference type="Pfam" id="PF03160">
    <property type="entry name" value="Calx-beta"/>
    <property type="match status" value="34"/>
</dbReference>
<reference evidence="25 26" key="2">
    <citation type="journal article" date="2021" name="J. Hered.">
        <title>Feather Gene Expression Elucidates the Developmental Basis of Plumage Iridescence in African Starlings.</title>
        <authorList>
            <person name="Rubenstein D.R."/>
            <person name="Corvelo A."/>
            <person name="MacManes M.D."/>
            <person name="Maia R."/>
            <person name="Narzisi G."/>
            <person name="Rousaki A."/>
            <person name="Vandenabeele P."/>
            <person name="Shawkey M.D."/>
            <person name="Solomon J."/>
        </authorList>
    </citation>
    <scope>NUCLEOTIDE SEQUENCE [LARGE SCALE GENOMIC DNA]</scope>
    <source>
        <strain evidence="25">SS15</strain>
    </source>
</reference>
<keyword evidence="17" id="KW-0966">Cell projection</keyword>
<evidence type="ECO:0000313" key="24">
    <source>
        <dbReference type="EMBL" id="KAG0115557.1"/>
    </source>
</evidence>
<dbReference type="Gene3D" id="2.60.120.200">
    <property type="match status" value="1"/>
</dbReference>
<dbReference type="GO" id="GO:0007605">
    <property type="term" value="P:sensory perception of sound"/>
    <property type="evidence" value="ECO:0007669"/>
    <property type="project" value="TreeGrafter"/>
</dbReference>
<dbReference type="InterPro" id="IPR046338">
    <property type="entry name" value="GAIN_dom_sf"/>
</dbReference>
<evidence type="ECO:0000256" key="12">
    <source>
        <dbReference type="ARBA" id="ARBA00023040"/>
    </source>
</evidence>
<dbReference type="EMBL" id="JADDUC020000004">
    <property type="protein sequence ID" value="KAI1239699.1"/>
    <property type="molecule type" value="Genomic_DNA"/>
</dbReference>
<keyword evidence="14" id="KW-1015">Disulfide bond</keyword>
<evidence type="ECO:0000256" key="10">
    <source>
        <dbReference type="ARBA" id="ARBA00022837"/>
    </source>
</evidence>
<evidence type="ECO:0000256" key="22">
    <source>
        <dbReference type="SAM" id="SignalP"/>
    </source>
</evidence>
<dbReference type="GO" id="GO:0048513">
    <property type="term" value="P:animal organ development"/>
    <property type="evidence" value="ECO:0007669"/>
    <property type="project" value="UniProtKB-ARBA"/>
</dbReference>
<dbReference type="Proteomes" id="UP000618051">
    <property type="component" value="Unassembled WGS sequence"/>
</dbReference>
<dbReference type="FunFam" id="2.60.40.2030:FF:000028">
    <property type="entry name" value="Adhesion G-protein coupled receptor V1"/>
    <property type="match status" value="1"/>
</dbReference>
<dbReference type="GO" id="GO:0001917">
    <property type="term" value="C:photoreceptor inner segment"/>
    <property type="evidence" value="ECO:0007669"/>
    <property type="project" value="UniProtKB-SubCell"/>
</dbReference>
<reference evidence="25" key="3">
    <citation type="submission" date="2022-01" db="EMBL/GenBank/DDBJ databases">
        <authorList>
            <person name="Rubenstein D.R."/>
        </authorList>
    </citation>
    <scope>NUCLEOTIDE SEQUENCE</scope>
    <source>
        <strain evidence="25">SS15</strain>
        <tissue evidence="25">Liver</tissue>
    </source>
</reference>
<dbReference type="Gene3D" id="2.60.40.2030">
    <property type="match status" value="35"/>
</dbReference>
<dbReference type="FunFam" id="2.60.40.2030:FF:000012">
    <property type="entry name" value="Adhesion G-protein coupled receptor V1"/>
    <property type="match status" value="1"/>
</dbReference>
<dbReference type="GO" id="GO:0071277">
    <property type="term" value="P:cellular response to calcium ion"/>
    <property type="evidence" value="ECO:0007669"/>
    <property type="project" value="TreeGrafter"/>
</dbReference>
<dbReference type="SUPFAM" id="SSF141072">
    <property type="entry name" value="CalX-like"/>
    <property type="match status" value="38"/>
</dbReference>
<sequence length="5892" mass="645626">MLSASLLVYLLSALLIHFTSGETEVKFSGQTEFVVNETSTTVIRLVIERTGKPANITAIVSIEGENTGDFFDTYAAAFIPDTETNRTVYISVCDDDLPEADETFIFHLTLLKPSARIKLGSPKSVTVTILSNDNAFGIISFNMSALITVNEPRGRNEFLPLTLIRERGTYGTVVVTFEIEDGPNSAEEDLSPARGNITFTPGRSVLIYNLTVLDDQVPENDEIFVVCLKSVKGGAEINNTKNSVWINIRKNDSPVHFVQNAYIVPEEDGVVTIQVIRGEDVSGKLIGPDEDEVSVSYAIITGDSTAHAQLNVDFLDLQPNTTLVFPPLVHETYLKFRILDDAIPEIAETFQIMLLKDTLQGDAVLIYPSVVHVTIQPNDKPYGVLSIHSVLLAQTVVVDEDQISRFEGITIVRNGGTHGNVSVSWIIIRNSSDPSPVSTDLLPEAGEIGFDQGQMLVTLPLNIIDDDIPEEAEPYLLKLLGHTIQGGAEVGDPSELLFYIQDSDDVYGLIKFHPLENQKIESNPRGRFLSLSFSRERGTVGDVQLVYTALYIPAGALDLERAKGGILNMSRRNTLIFPEGKAQATVNIPIRNDAFLQNGAHFVIQLEKVELLNRIPLVPPMSPRLGEIRNISLRITPDIANGEIGFTSNLPIILSEPEELPATVIPIALHRDGTDGQATVFWSLRPSGPNHKAVTQDDISPFNGSVVFLSGQSDTTINITIKADDIPEVNETVLLTLDRVSVENQILKYGFTTCEITILENDDPGGVFEFSPSSRGPYSIKEGDSVELQIVRSRGSLVRQFLRYTVEPRDNNEFYGSTGILEFKPGEREIVITLLTRMDGIPELDEAYAVVLSGYSEMSGKLGNATRVNITILKNDDPHGVIQFLPDELSVTIKESKGEIIYAASYRLVRNQGNYDNVSVSWAVDPACTNDIYPEQGTIFFGNLESSKNITIYSLPDEVPEEMEVFIIRLFNATGGARLGNITSAFLQITRNDDPIFFAEPLTVSITEGSVANFTVLRNGSADAVVAVQYITVNGDATAEEGDFVPSEKDGFILFDVGEREQTLSVYINDDDTPETDEAFYIFLLNSTGDTVIFNAGVATVVIEANDDPNGIFSLEPLEKPVEEGKSNFFLVLRHRGHFGNVSLTWQLFHNDSTLKPGEEFYETCGTVYFMDGEGSKLIMLHAVSDKIPEFNEFYILKLVNVSGGSPGPGGQLSETSLAVTVVIPFNDDPFGVFVIDPDSQDREIVEDVLSEDDLSYITDFTIWRQQGTFGVVRLGWEILSSTFQAGLPSMVDFLLLGSFPTSVQSQPHMRRHHSGTDAFYFSGKEDAFGIIGLEYPYNGNTAVTNFTFSAWLIPNVNTDGYIVEKDDGNATLYYGVKIQTNDSHVSVVLHYTALGSNTTYIAKAAVLKYLDESTWIHILITLDESIIEFYMDGIPILGGIKSLKGEAIADGPGIVRIGAGINGNSRYTGLMQDVRLYERKLTQAEIYELHVTPAKSDVHPVSGYLEYLQGETNKSFIVSAKDDKEEEGEELFILKLISVCGGARISQENTTARLRIQKSDNANGLFGFTGACIPEAADEGSTISCVVERTRGALDYVYINYIISQVDSRGINYSVSDFSNSSGTITFLPWQRSEVLKLHVIDDDIPELNEYFRVTLVSAVSGDGKLGSTPTSGASIDPEKETTDISIKASDHPYGLLQFSVGPPPQPRDEMILPASAVPHITVKEEVGHVQLLVVRAQGLLGTVFMDYRTVPLTAFSPKDYQAVWGSMEFQPGERYKYLAVNITDNSIPELEKTFKVELLNPEGGVAELFRNDGSGSGDGNVDFFLSTVPQHASLGIASHILVTIEASDDAHGVFEFSAESLSVSGTEPEGGDSNVVLQVVRSHGALSQVTLHWIIICDFANDLIATNGNVTFDVGQVRANITLQISPDDAPELDEMFSVLIINVSLGRLGYHTNATLTVLANDDPYGVFIFSEQNRPIKVEEETKNVSLTVMRCGGLLGTVMVKYRSIGDEEKSPFLPPDAVRAIEGKDYIPIIGYVIFSTNESEAEISLPILDDDDPERSESVFVELSSVVLIKKVQDRPIINSPRLGFVGETIAHVIINANDDAFGTLQLSASAVRVAENYVGPIINVTRTGGIFSDVSVKFKAMPITATAGEDYSVASSDVVLLEGETSKAVPIYIINDINPELEESFYVQLLNQTTGGALLGSLTRAVITIEASDDPFGSFVFQNTEFTVEEPEFGSVTINLPIIRNAGTLGNVTVQWAATINGHPADDDLKVAMGNITFAPGEAIQMLLLEILADDVPEVEEIVHIELTQASNGGAIGLDGTANIVIPANDNPYGTVFFHQSSYRFQEPLERNLLANISVRRSGGRFGQLQIFYSTSETDIVALAIEQGEDILAYYESPVQGIPDQPSKTRVNVSAASDPLYACATQCLKEQACSAFTFSRAPQIPLCLWLTKEIRPLTNMSGLWTYKKNISSTSILFSTQAIAGSDYESVTRQWAIMQEGEELANLTVTILPDSLPELDEKFTISLLKVELLNASASLKNQPTIGQPNTSTVTIMMNGDAFGVFKIYSISPNATEKGLYIEVEECPQANVQLMIHRTEGSLGQVAVEWRVVGGTATPNLDFVGVGEILVFAEGETKKIVTLTILDDPEPEDNESIIISLVHTEGGSRILPSFDTVTVVILASDNVAGIISFQTAGRSVIGREGEQLQFHVVRTAPGLGNVTVEWKIVGHNVQQNFEYHSGILFFPEGVLNTTLYVHLLDDHIPEEKEEYRIILYNIKTEGVSLAGAAVLDSQGYEAVLTIEASDEPHGLLNFASPSRVVLLPEENKTVQLFINREFGFLGAINVTYATVPGLVSLNNQTEGTLAEPGADYVAVSDSVILEEGETSAAINVTILEDDVPEVQEFFLVNLTSVELIVNHSTSSPPRLDVEGLASQIIIDANDGVSGVVEWESTNFEVNESHGNLTIMAYRNKGSYGNVSVFFYAQNLEAQLGLDFNVISRTLFFADGERHKSVVVVICDDDIPEGVEKFQLILANPSFGLELGENTTATITIFANDDGHGILSFNNSDHFFIREQTALHLMESAAVLNIIREPPQGIFGTVSVQYLVSEINSSEPSVDLTPSQGYIVLEEGVRFKTLRISAILDEEPELDEHFIVTLFNPTGGARLGTRVQTMITVLQNQAPLGLFSIYPVTNRTNIFTVEEANTTVYLKVSRSNGLNVSVSVEWETLSDTAFGIRGSISVLSVLQSFVEESAASWCFFPSEEILYGVLLRSPPAEFSTLYQWKGVFVAIENFSMWNPKSCVSFQIHASPYLVITHGGSSRGASNSSVYAFIPARKLLKLQTLSILDTTLVKHFAMDEEDYLVFVSDNSSFSSIQVFQWNKDIFVLHHQLPLYRALNIALFPRGGIMYLIVSLSNTSQNVLLYQWLNNKFRNLHQLPEKEIKHMEAWTSGSDIYLIVAKETGNSEIFIWETGQSTFRHFQSLPVSAVRNIHVFMPPSGLVHILLSSKDTTALYSWNSEGNQFSLMLEAPYADHITSTTARSLNSSKSLIALSVKSSSQIYELTTISNQSDFIPSSGELIFEPGDMEAVIAVNILDDTIPEEEECFKVLLKNPKGGAEIGAHSFVNIIIPPNDNAYGVIAFAQSSLFKQIEEMEQDSLITLNIERLIGTYGRVTVEWIANGSISDVFPASGMVFNDITVTGEALTVWLQIIDKDVLSEKDKGQALSTITLTILADSVAELSEAVEITLTRITTVDVQDSTKGAVIDPERARAVLSILPNDSPHEHGFVGDLAVQLSSAPNFELPASNRATENEDYILERKTVIMAENATTTSVIVTILPDDIPELQEGFIINITDVHLITSSSGGQPSVKRLGLEIAEITIEENDDARGIFNFNVTKDINGAVTGYEVPPPQNVLKLPVVRQAGRFGSATLYWEAIHSTASFEDFTPSFGNLTFTDGQATGEIEITIIDDNEVEFLEIFKIALVRVTGGARLGNDTLVTVAIPPNDSPVGVFRFEEKNVTVKEPQTPDDSAAVVLLNVSRSQGGRGAATVLWILEEAARYDLTPLNGTLHFSETESQKMIILHSIQDGLLEGNETFTIQLVSTGGAEISPVHGVATIIIIGDEGASGVVGIAHSSKHVLIGEPSGNYNGTALISLVRGPGIFGEIIIYWNITPSHQTEFIEVSGTLTMRDRQSAAVVLIQAVDDNCPEEKHYYQFQLTRISDGGLINESSSTANITMAASDYPYGEFAFSHELLQTTEDEKWVNITVVRSRGSYGRVRLCFQIINGTAEEGMDFSPTVREMVFEPEEESKIILIEIHDDDFPEGPENFSLMITEVELQGSGFDFTVRENGLQVDQPPIIGNISTVWVTIAKNDNAGGVIEFDPRYVLLQVEEDAGLIMIPVLRKHGTYGNVTADFLSRSISALHDGVDYVVHNSTVIFYHGQNQSFIYISILNISECLFLFLCSEFAEQFEIQLTGATGGAVLGLHLVSQITIAKSDSPQGMVRFLNQSQIILPNPDATTTVSLVVERTGKLVEAQINWDILGPNAEEILSPLNSDIGDPVNGSFYFEEGEGGLRTINLQIYPHEEAEVQETFIIRLTLMKGETEIDSKANSVTLIIEKFGDPNGIVQFAPESLTESNYSEPSGDEGPQSITLFVKRIQGILGNITVYWEICSESDITGDFLETEGSVVIADQQTTAEIIIYLLPDDVPELDENYEVQLISVEGGADLDHEKGISKITVFENDDPYGVFALYSDQQSVLVEKALDRYVQINVTRHAGAFGEVMVEYHIISLHGEALIEPENEVGFFTIKDGASFGVKRVPISNQAFILLGLNFTLELTNVSLVRGSAKDVPKILGIAKSAVLLIPEEAANSQVGFESVILRLTNIVAGTGHAFITRRGVYGSVIVSWNSGCPPDLVTDSVKLGNITPPFGTVMFSSGEESKVISFQATPSLNTPETFAITLTAVHSNVSGGARLRSGFTIAKIEPMGIFQFDLNSRSVSVEEDVQVVRLRVQRLFGFQSNLTKLTYQTIPGSAKPLEDFIPLYNGEIIFLHLQTNAVIEISIIDDAVSEIQEFFFVNLTSVEILGIQPVNLDWSPRLNPAFSVSTVNILANDIHHGILSLGPEFIYVEEDTNNNTSNTAVLHIRRTKGFTGDIKITVKTFGGVSAQSGVDSYPFGNVYGKSNFTWAMEGEDFEEQTISLTLLDGESECQVSIKIFDDNEPEGQESFYVFLSNPEYGAQIVEGKDEHGFAAFATVIIAGSDLQNGILGFIPEVQSGLVLDEDSENREVLLTVARQPNRAFEDVMIFWRVTFNKTAVVLLKDGMNLENELVSVLGATTCVAGQTMCNISIEIKPDHVPEFETYIFVELYAVSTGAALNNSARFAFITVLESDAPHGLVYFAVGSRFAVAYKKTALISLQVLRDTSTSELQIPEPIGRTFISPAVAGQDFVRSEGLLTFEHGQRNAFLDVTLTPKIGSLNPFPKRFQVVLSNPTGGARVDDVYGISNITIVSDLDSLPVWGLIDQLHQPLDDTILHRILQNLNAKVATETTEEQLTAVVHIIDKVTGVGEKLLLTDKSRSLFYEILCALASPKREDTQGYSLLAEVTEKFAFSLLTGIKCGSPAERGKNVLDSCPYIAIMAHNWFPQQINGHRFNGKDGDSIQVPEHLLKVSIVLSSSQEENCESVQFTEYSSQQWFLSRDKELALKNKVFSMSLKGRSSQPLKDNNEVIYRIYAEGSQIVPQKSLCLLWNQAAESWLSDSGFCKVVDDTSDYVECSCSHMSIYAVYAQTDNLSSYNEAFFSSGFICISGFTLAIISHLFCTRCAMFAAKLLTHMMVACFGTQLLTTVHFSVSDGEWRFTTFNLHFILGVSRAASINGAFIWTILPEDKF</sequence>
<evidence type="ECO:0000256" key="6">
    <source>
        <dbReference type="ARBA" id="ARBA00022692"/>
    </source>
</evidence>
<evidence type="ECO:0000256" key="18">
    <source>
        <dbReference type="ARBA" id="ARBA00070037"/>
    </source>
</evidence>